<keyword evidence="1" id="KW-0812">Transmembrane</keyword>
<dbReference type="AlphaFoldDB" id="A0A2P8DFD0"/>
<dbReference type="RefSeq" id="WP_106584381.1">
    <property type="nucleotide sequence ID" value="NZ_PYGA01000013.1"/>
</dbReference>
<sequence>MAQHTPALAIAAAVMVAAQIIGLFGLSAAVGATGVLIKDGPGASCAAADMPPEVPLDDIEMRRFDSGWSWAPPGLTCRTEIDGRIAVVREPAWAEVAGPLLVLFGGITVTAAAFGAAVRAAGARWSRRPLPILAGVLIGALAQPVALLTAAAAYLLPGAV</sequence>
<evidence type="ECO:0000256" key="1">
    <source>
        <dbReference type="SAM" id="Phobius"/>
    </source>
</evidence>
<feature type="transmembrane region" description="Helical" evidence="1">
    <location>
        <begin position="96"/>
        <end position="118"/>
    </location>
</feature>
<reference evidence="2 3" key="1">
    <citation type="submission" date="2018-03" db="EMBL/GenBank/DDBJ databases">
        <title>Genomic Encyclopedia of Archaeal and Bacterial Type Strains, Phase II (KMG-II): from individual species to whole genera.</title>
        <authorList>
            <person name="Goeker M."/>
        </authorList>
    </citation>
    <scope>NUCLEOTIDE SEQUENCE [LARGE SCALE GENOMIC DNA]</scope>
    <source>
        <strain evidence="2 3">DSM 45312</strain>
    </source>
</reference>
<evidence type="ECO:0000313" key="2">
    <source>
        <dbReference type="EMBL" id="PSK95924.1"/>
    </source>
</evidence>
<feature type="transmembrane region" description="Helical" evidence="1">
    <location>
        <begin position="7"/>
        <end position="30"/>
    </location>
</feature>
<dbReference type="Proteomes" id="UP000240542">
    <property type="component" value="Unassembled WGS sequence"/>
</dbReference>
<proteinExistence type="predicted"/>
<keyword evidence="3" id="KW-1185">Reference proteome</keyword>
<protein>
    <submittedName>
        <fullName evidence="2">Uncharacterized protein</fullName>
    </submittedName>
</protein>
<feature type="transmembrane region" description="Helical" evidence="1">
    <location>
        <begin position="130"/>
        <end position="156"/>
    </location>
</feature>
<comment type="caution">
    <text evidence="2">The sequence shown here is derived from an EMBL/GenBank/DDBJ whole genome shotgun (WGS) entry which is preliminary data.</text>
</comment>
<accession>A0A2P8DFD0</accession>
<keyword evidence="1" id="KW-0472">Membrane</keyword>
<keyword evidence="1" id="KW-1133">Transmembrane helix</keyword>
<evidence type="ECO:0000313" key="3">
    <source>
        <dbReference type="Proteomes" id="UP000240542"/>
    </source>
</evidence>
<dbReference type="EMBL" id="PYGA01000013">
    <property type="protein sequence ID" value="PSK95924.1"/>
    <property type="molecule type" value="Genomic_DNA"/>
</dbReference>
<name>A0A2P8DFD0_9ACTN</name>
<gene>
    <name evidence="2" type="ORF">CLV63_11387</name>
</gene>
<organism evidence="2 3">
    <name type="scientific">Murinocardiopsis flavida</name>
    <dbReference type="NCBI Taxonomy" id="645275"/>
    <lineage>
        <taxon>Bacteria</taxon>
        <taxon>Bacillati</taxon>
        <taxon>Actinomycetota</taxon>
        <taxon>Actinomycetes</taxon>
        <taxon>Streptosporangiales</taxon>
        <taxon>Nocardiopsidaceae</taxon>
        <taxon>Murinocardiopsis</taxon>
    </lineage>
</organism>